<reference evidence="7" key="1">
    <citation type="submission" date="2016-11" db="UniProtKB">
        <authorList>
            <consortium name="WormBaseParasite"/>
        </authorList>
    </citation>
    <scope>IDENTIFICATION</scope>
</reference>
<evidence type="ECO:0000313" key="6">
    <source>
        <dbReference type="Proteomes" id="UP000095287"/>
    </source>
</evidence>
<dbReference type="GO" id="GO:0005765">
    <property type="term" value="C:lysosomal membrane"/>
    <property type="evidence" value="ECO:0007669"/>
    <property type="project" value="TreeGrafter"/>
</dbReference>
<evidence type="ECO:0000256" key="5">
    <source>
        <dbReference type="SAM" id="Phobius"/>
    </source>
</evidence>
<feature type="transmembrane region" description="Helical" evidence="5">
    <location>
        <begin position="232"/>
        <end position="250"/>
    </location>
</feature>
<keyword evidence="3 5" id="KW-1133">Transmembrane helix</keyword>
<feature type="transmembrane region" description="Helical" evidence="5">
    <location>
        <begin position="201"/>
        <end position="220"/>
    </location>
</feature>
<keyword evidence="4 5" id="KW-0472">Membrane</keyword>
<dbReference type="PANTHER" id="PTHR12479">
    <property type="entry name" value="LYSOSOMAL-ASSOCIATED TRANSMEMBRANE PROTEIN"/>
    <property type="match status" value="1"/>
</dbReference>
<organism evidence="6 7">
    <name type="scientific">Steinernema glaseri</name>
    <dbReference type="NCBI Taxonomy" id="37863"/>
    <lineage>
        <taxon>Eukaryota</taxon>
        <taxon>Metazoa</taxon>
        <taxon>Ecdysozoa</taxon>
        <taxon>Nematoda</taxon>
        <taxon>Chromadorea</taxon>
        <taxon>Rhabditida</taxon>
        <taxon>Tylenchina</taxon>
        <taxon>Panagrolaimomorpha</taxon>
        <taxon>Strongyloidoidea</taxon>
        <taxon>Steinernematidae</taxon>
        <taxon>Steinernema</taxon>
    </lineage>
</organism>
<accession>A0A1I7ZUK1</accession>
<evidence type="ECO:0000313" key="7">
    <source>
        <dbReference type="WBParaSite" id="L893_g30066.t1"/>
    </source>
</evidence>
<protein>
    <submittedName>
        <fullName evidence="7">Tetraspanin</fullName>
    </submittedName>
</protein>
<dbReference type="WBParaSite" id="L893_g30066.t1">
    <property type="protein sequence ID" value="L893_g30066.t1"/>
    <property type="gene ID" value="L893_g30066"/>
</dbReference>
<feature type="transmembrane region" description="Helical" evidence="5">
    <location>
        <begin position="27"/>
        <end position="47"/>
    </location>
</feature>
<dbReference type="Proteomes" id="UP000095287">
    <property type="component" value="Unplaced"/>
</dbReference>
<comment type="subcellular location">
    <subcellularLocation>
        <location evidence="1">Endomembrane system</location>
        <topology evidence="1">Multi-pass membrane protein</topology>
    </subcellularLocation>
</comment>
<keyword evidence="6" id="KW-1185">Reference proteome</keyword>
<name>A0A1I7ZUK1_9BILA</name>
<dbReference type="InterPro" id="IPR051115">
    <property type="entry name" value="LAPTM_transporter"/>
</dbReference>
<evidence type="ECO:0000256" key="2">
    <source>
        <dbReference type="ARBA" id="ARBA00022692"/>
    </source>
</evidence>
<dbReference type="PANTHER" id="PTHR12479:SF10">
    <property type="entry name" value="LYSOSOMAL-ASSOCIATED TRANSMEMBRANE PROTEIN"/>
    <property type="match status" value="1"/>
</dbReference>
<feature type="transmembrane region" description="Helical" evidence="5">
    <location>
        <begin position="294"/>
        <end position="315"/>
    </location>
</feature>
<proteinExistence type="predicted"/>
<keyword evidence="2 5" id="KW-0812">Transmembrane</keyword>
<dbReference type="AlphaFoldDB" id="A0A1I7ZUK1"/>
<feature type="transmembrane region" description="Helical" evidence="5">
    <location>
        <begin position="98"/>
        <end position="122"/>
    </location>
</feature>
<evidence type="ECO:0000256" key="3">
    <source>
        <dbReference type="ARBA" id="ARBA00022989"/>
    </source>
</evidence>
<evidence type="ECO:0000256" key="1">
    <source>
        <dbReference type="ARBA" id="ARBA00004127"/>
    </source>
</evidence>
<dbReference type="GO" id="GO:0012505">
    <property type="term" value="C:endomembrane system"/>
    <property type="evidence" value="ECO:0007669"/>
    <property type="project" value="UniProtKB-SubCell"/>
</dbReference>
<sequence>MQPEVSPMSSPYERWPCETMHVRTGTIWWATIKIVFGLWFAFIELMLSRHPRGHFRGTGLVAELVSFACFGGTITGLLDFVTGVLALCGAVGRCPSFLIPLLIFSVLEMIASCLLIIGSIFIMLKETTEKGKDALEVQIGLFLFVILMDLFTIENEKSLWLLATLTFAESEYCNGSTVLAHLMSSPYERCPCGMMHVRTGTIWQGTINILSGLCILVIHFRFSSLYSDIRSTSSGLVYLIAGILAVYGALKRRPNFLLPMLIFSLAWPSNRACLTALKYQEVYHARHIIGTHEIGFLVLLISLLMDACAIGFTYMCFKHFKYQPKDLRL</sequence>
<evidence type="ECO:0000256" key="4">
    <source>
        <dbReference type="ARBA" id="ARBA00023136"/>
    </source>
</evidence>
<feature type="transmembrane region" description="Helical" evidence="5">
    <location>
        <begin position="134"/>
        <end position="153"/>
    </location>
</feature>
<feature type="transmembrane region" description="Helical" evidence="5">
    <location>
        <begin position="59"/>
        <end position="92"/>
    </location>
</feature>